<dbReference type="RefSeq" id="YP_009042415.1">
    <property type="nucleotide sequence ID" value="NC_024354.1"/>
</dbReference>
<dbReference type="Proteomes" id="UP000026984">
    <property type="component" value="Segment"/>
</dbReference>
<sequence length="110" mass="12703">MIHVDDMHWHLWEAIVLQARDMYYKGFVSKGLNAEVTAISCETVATGKFSEDLRTRACLVAQALEPNAEEWQKAVAIEYEGMNREAEMYERDHRLQQGVFEGTGLHRFRA</sequence>
<dbReference type="EMBL" id="KC954774">
    <property type="protein sequence ID" value="AIA64708.1"/>
    <property type="molecule type" value="Genomic_DNA"/>
</dbReference>
<dbReference type="GeneID" id="19686929"/>
<evidence type="ECO:0000313" key="1">
    <source>
        <dbReference type="EMBL" id="AIA64708.1"/>
    </source>
</evidence>
<proteinExistence type="predicted"/>
<dbReference type="KEGG" id="vg:19686929"/>
<gene>
    <name evidence="1" type="ORF">CR8_178</name>
</gene>
<accession>A0A060AMJ2</accession>
<reference evidence="1 2" key="1">
    <citation type="submission" date="2013-04" db="EMBL/GenBank/DDBJ databases">
        <title>Complete Genome Sequence of Cronobacter sakazakii Bacteriophage CR8.</title>
        <authorList>
            <person name="Kim Y."/>
            <person name="Shin H."/>
            <person name="Ryu S."/>
        </authorList>
    </citation>
    <scope>NUCLEOTIDE SEQUENCE [LARGE SCALE GENOMIC DNA]</scope>
</reference>
<organism evidence="1 2">
    <name type="scientific">Cronobacter phage CR8</name>
    <dbReference type="NCBI Taxonomy" id="1327934"/>
    <lineage>
        <taxon>Viruses</taxon>
        <taxon>Duplodnaviria</taxon>
        <taxon>Heunggongvirae</taxon>
        <taxon>Uroviricota</taxon>
        <taxon>Caudoviricetes</taxon>
        <taxon>Vequintavirinae</taxon>
        <taxon>Certrevirus</taxon>
        <taxon>Certrevirus CR8</taxon>
    </lineage>
</organism>
<keyword evidence="2" id="KW-1185">Reference proteome</keyword>
<name>A0A060AMJ2_9CAUD</name>
<protein>
    <submittedName>
        <fullName evidence="1">Uncharacterized protein</fullName>
    </submittedName>
</protein>
<evidence type="ECO:0000313" key="2">
    <source>
        <dbReference type="Proteomes" id="UP000026984"/>
    </source>
</evidence>